<evidence type="ECO:0000313" key="3">
    <source>
        <dbReference type="Proteomes" id="UP000281391"/>
    </source>
</evidence>
<organism evidence="2 3">
    <name type="scientific">Serratia odorifera</name>
    <dbReference type="NCBI Taxonomy" id="618"/>
    <lineage>
        <taxon>Bacteria</taxon>
        <taxon>Pseudomonadati</taxon>
        <taxon>Pseudomonadota</taxon>
        <taxon>Gammaproteobacteria</taxon>
        <taxon>Enterobacterales</taxon>
        <taxon>Yersiniaceae</taxon>
        <taxon>Serratia</taxon>
    </lineage>
</organism>
<evidence type="ECO:0000313" key="2">
    <source>
        <dbReference type="EMBL" id="VDZ57540.1"/>
    </source>
</evidence>
<feature type="transmembrane region" description="Helical" evidence="1">
    <location>
        <begin position="69"/>
        <end position="89"/>
    </location>
</feature>
<protein>
    <submittedName>
        <fullName evidence="2">Uncharacterized protein</fullName>
    </submittedName>
</protein>
<dbReference type="AlphaFoldDB" id="A0A3S4DZD1"/>
<feature type="transmembrane region" description="Helical" evidence="1">
    <location>
        <begin position="43"/>
        <end position="63"/>
    </location>
</feature>
<keyword evidence="1" id="KW-0472">Membrane</keyword>
<name>A0A3S4DZD1_SEROD</name>
<gene>
    <name evidence="2" type="ORF">NCTC11214_02480</name>
</gene>
<dbReference type="Proteomes" id="UP000281391">
    <property type="component" value="Chromosome"/>
</dbReference>
<keyword evidence="1" id="KW-1133">Transmembrane helix</keyword>
<accession>A0A3S4DZD1</accession>
<evidence type="ECO:0000256" key="1">
    <source>
        <dbReference type="SAM" id="Phobius"/>
    </source>
</evidence>
<dbReference type="KEGG" id="sof:NCTC11214_02480"/>
<sequence>MAITEQALLESGFTAEDLQKLKHYTNTQGSTLDVLLPALANRFMAMGLLSAILVGLFILAVCFSSSENIISFGVAVLLILGIFCWMTPLKLTYKAWRFKTVSAR</sequence>
<keyword evidence="1" id="KW-0812">Transmembrane</keyword>
<dbReference type="EMBL" id="LR134117">
    <property type="protein sequence ID" value="VDZ57540.1"/>
    <property type="molecule type" value="Genomic_DNA"/>
</dbReference>
<dbReference type="RefSeq" id="WP_004966580.1">
    <property type="nucleotide sequence ID" value="NZ_JBKQGT010000004.1"/>
</dbReference>
<proteinExistence type="predicted"/>
<reference evidence="2 3" key="1">
    <citation type="submission" date="2018-12" db="EMBL/GenBank/DDBJ databases">
        <authorList>
            <consortium name="Pathogen Informatics"/>
        </authorList>
    </citation>
    <scope>NUCLEOTIDE SEQUENCE [LARGE SCALE GENOMIC DNA]</scope>
    <source>
        <strain evidence="2 3">NCTC11214</strain>
    </source>
</reference>